<evidence type="ECO:0000313" key="2">
    <source>
        <dbReference type="Proteomes" id="UP000053271"/>
    </source>
</evidence>
<dbReference type="Gene3D" id="3.30.530.20">
    <property type="match status" value="1"/>
</dbReference>
<dbReference type="InterPro" id="IPR019587">
    <property type="entry name" value="Polyketide_cyclase/dehydratase"/>
</dbReference>
<sequence>MGRLTLRATGPAPPTTVWRRYADLDRWASWSPQIRAVHADGRTLVPGLSGTVESVVGLRAAFTVEAVDHRRHCWTWRVRLGPVRLRLHHEVHAHGRGSRTTLLVDGPALAAALYAPLAHVALRRLVRS</sequence>
<dbReference type="SUPFAM" id="SSF55961">
    <property type="entry name" value="Bet v1-like"/>
    <property type="match status" value="1"/>
</dbReference>
<proteinExistence type="predicted"/>
<protein>
    <recommendedName>
        <fullName evidence="3">Polyketide cyclase/dehydrase</fullName>
    </recommendedName>
</protein>
<dbReference type="GeneID" id="91429533"/>
<name>A0A117QKJ1_9ACTN</name>
<dbReference type="AlphaFoldDB" id="A0A117QKJ1"/>
<comment type="caution">
    <text evidence="1">The sequence shown here is derived from an EMBL/GenBank/DDBJ whole genome shotgun (WGS) entry which is preliminary data.</text>
</comment>
<dbReference type="Proteomes" id="UP000053271">
    <property type="component" value="Unassembled WGS sequence"/>
</dbReference>
<dbReference type="RefSeq" id="WP_067241451.1">
    <property type="nucleotide sequence ID" value="NZ_KQ948565.1"/>
</dbReference>
<gene>
    <name evidence="1" type="ORF">AQJ30_33690</name>
</gene>
<keyword evidence="2" id="KW-1185">Reference proteome</keyword>
<evidence type="ECO:0000313" key="1">
    <source>
        <dbReference type="EMBL" id="KUN33416.1"/>
    </source>
</evidence>
<dbReference type="Pfam" id="PF10604">
    <property type="entry name" value="Polyketide_cyc2"/>
    <property type="match status" value="1"/>
</dbReference>
<organism evidence="1 2">
    <name type="scientific">Streptomyces longwoodensis</name>
    <dbReference type="NCBI Taxonomy" id="68231"/>
    <lineage>
        <taxon>Bacteria</taxon>
        <taxon>Bacillati</taxon>
        <taxon>Actinomycetota</taxon>
        <taxon>Actinomycetes</taxon>
        <taxon>Kitasatosporales</taxon>
        <taxon>Streptomycetaceae</taxon>
        <taxon>Streptomyces</taxon>
    </lineage>
</organism>
<dbReference type="InterPro" id="IPR023393">
    <property type="entry name" value="START-like_dom_sf"/>
</dbReference>
<accession>A0A117QKJ1</accession>
<reference evidence="1 2" key="1">
    <citation type="submission" date="2015-10" db="EMBL/GenBank/DDBJ databases">
        <title>Draft genome sequence of Streptomyces longwoodensis DSM 41677, type strain for the species Streptomyces longwoodensis.</title>
        <authorList>
            <person name="Ruckert C."/>
            <person name="Winkler A."/>
            <person name="Kalinowski J."/>
            <person name="Kampfer P."/>
            <person name="Glaeser S."/>
        </authorList>
    </citation>
    <scope>NUCLEOTIDE SEQUENCE [LARGE SCALE GENOMIC DNA]</scope>
    <source>
        <strain evidence="1 2">DSM 41677</strain>
    </source>
</reference>
<dbReference type="EMBL" id="LMWS01000053">
    <property type="protein sequence ID" value="KUN33416.1"/>
    <property type="molecule type" value="Genomic_DNA"/>
</dbReference>
<dbReference type="STRING" id="68231.AQJ30_33690"/>
<evidence type="ECO:0008006" key="3">
    <source>
        <dbReference type="Google" id="ProtNLM"/>
    </source>
</evidence>